<proteinExistence type="predicted"/>
<dbReference type="PROSITE" id="PS50142">
    <property type="entry name" value="RNASE_3_2"/>
    <property type="match status" value="1"/>
</dbReference>
<dbReference type="InterPro" id="IPR036389">
    <property type="entry name" value="RNase_III_sf"/>
</dbReference>
<dbReference type="InterPro" id="IPR000999">
    <property type="entry name" value="RNase_III_dom"/>
</dbReference>
<dbReference type="Gene3D" id="1.10.1520.10">
    <property type="entry name" value="Ribonuclease III domain"/>
    <property type="match status" value="1"/>
</dbReference>
<dbReference type="CDD" id="cd00593">
    <property type="entry name" value="RIBOc"/>
    <property type="match status" value="1"/>
</dbReference>
<feature type="compositionally biased region" description="Basic residues" evidence="1">
    <location>
        <begin position="341"/>
        <end position="360"/>
    </location>
</feature>
<dbReference type="SMART" id="SM00535">
    <property type="entry name" value="RIBOc"/>
    <property type="match status" value="1"/>
</dbReference>
<evidence type="ECO:0000256" key="1">
    <source>
        <dbReference type="SAM" id="MobiDB-lite"/>
    </source>
</evidence>
<dbReference type="GO" id="GO:0004525">
    <property type="term" value="F:ribonuclease III activity"/>
    <property type="evidence" value="ECO:0007669"/>
    <property type="project" value="InterPro"/>
</dbReference>
<feature type="region of interest" description="Disordered" evidence="1">
    <location>
        <begin position="283"/>
        <end position="413"/>
    </location>
</feature>
<feature type="compositionally biased region" description="Acidic residues" evidence="1">
    <location>
        <begin position="310"/>
        <end position="323"/>
    </location>
</feature>
<dbReference type="Pfam" id="PF14622">
    <property type="entry name" value="Ribonucleas_3_3"/>
    <property type="match status" value="1"/>
</dbReference>
<accession>A0A7C8QYI5</accession>
<dbReference type="GO" id="GO:0006396">
    <property type="term" value="P:RNA processing"/>
    <property type="evidence" value="ECO:0007669"/>
    <property type="project" value="InterPro"/>
</dbReference>
<evidence type="ECO:0000259" key="2">
    <source>
        <dbReference type="PROSITE" id="PS50142"/>
    </source>
</evidence>
<feature type="region of interest" description="Disordered" evidence="1">
    <location>
        <begin position="189"/>
        <end position="222"/>
    </location>
</feature>
<protein>
    <recommendedName>
        <fullName evidence="2">RNase III domain-containing protein</fullName>
    </recommendedName>
</protein>
<organism evidence="3 4">
    <name type="scientific">Orbilia oligospora</name>
    <name type="common">Nematode-trapping fungus</name>
    <name type="synonym">Arthrobotrys oligospora</name>
    <dbReference type="NCBI Taxonomy" id="2813651"/>
    <lineage>
        <taxon>Eukaryota</taxon>
        <taxon>Fungi</taxon>
        <taxon>Dikarya</taxon>
        <taxon>Ascomycota</taxon>
        <taxon>Pezizomycotina</taxon>
        <taxon>Orbiliomycetes</taxon>
        <taxon>Orbiliales</taxon>
        <taxon>Orbiliaceae</taxon>
        <taxon>Orbilia</taxon>
    </lineage>
</organism>
<feature type="compositionally biased region" description="Basic and acidic residues" evidence="1">
    <location>
        <begin position="367"/>
        <end position="383"/>
    </location>
</feature>
<feature type="compositionally biased region" description="Basic and acidic residues" evidence="1">
    <location>
        <begin position="324"/>
        <end position="340"/>
    </location>
</feature>
<feature type="compositionally biased region" description="Basic and acidic residues" evidence="1">
    <location>
        <begin position="398"/>
        <end position="413"/>
    </location>
</feature>
<feature type="domain" description="RNase III" evidence="2">
    <location>
        <begin position="58"/>
        <end position="150"/>
    </location>
</feature>
<dbReference type="SUPFAM" id="SSF69065">
    <property type="entry name" value="RNase III domain-like"/>
    <property type="match status" value="1"/>
</dbReference>
<name>A0A7C8QYI5_ORBOL</name>
<feature type="region of interest" description="Disordered" evidence="1">
    <location>
        <begin position="1"/>
        <end position="22"/>
    </location>
</feature>
<dbReference type="AlphaFoldDB" id="A0A7C8QYI5"/>
<dbReference type="Proteomes" id="UP000483672">
    <property type="component" value="Unassembled WGS sequence"/>
</dbReference>
<evidence type="ECO:0000313" key="4">
    <source>
        <dbReference type="Proteomes" id="UP000483672"/>
    </source>
</evidence>
<dbReference type="SUPFAM" id="SSF54768">
    <property type="entry name" value="dsRNA-binding domain-like"/>
    <property type="match status" value="1"/>
</dbReference>
<evidence type="ECO:0000313" key="3">
    <source>
        <dbReference type="EMBL" id="KAF3225571.1"/>
    </source>
</evidence>
<feature type="compositionally biased region" description="Basic and acidic residues" evidence="1">
    <location>
        <begin position="1"/>
        <end position="14"/>
    </location>
</feature>
<comment type="caution">
    <text evidence="3">The sequence shown here is derived from an EMBL/GenBank/DDBJ whole genome shotgun (WGS) entry which is preliminary data.</text>
</comment>
<reference evidence="3 4" key="1">
    <citation type="submission" date="2019-06" db="EMBL/GenBank/DDBJ databases">
        <authorList>
            <person name="Palmer J.M."/>
        </authorList>
    </citation>
    <scope>NUCLEOTIDE SEQUENCE [LARGE SCALE GENOMIC DNA]</scope>
    <source>
        <strain evidence="3 4">TWF191</strain>
    </source>
</reference>
<dbReference type="EMBL" id="WIPF01000027">
    <property type="protein sequence ID" value="KAF3225571.1"/>
    <property type="molecule type" value="Genomic_DNA"/>
</dbReference>
<gene>
    <name evidence="3" type="ORF">TWF191_005271</name>
</gene>
<sequence length="413" mass="46395">MNWERRDILDHTDPDTIDGSDYQDSLQQPNKFAIINPGAGEHLKKRSIKAYGYTFFENNQRLREIGTHFLASVVSLAIMKRTEDFSAAVMAAAMNKFRSKDVLSALAYIYGLDQFLLTGTTSTGEPRQLDRNVLADCFLALVAAIYQDNGIMNEWLEDLILPVLSLVLECQDVKHMYDTHQEYTMAAAAKNSDTSAVPPSPNAEAPPKTPKAQPHTPGEGKQTPVLDAWMELYLPGQKVISVSEIKNHVEIWAGEVLLATASGKSKAEAEKNAIEAALKKLEAAESSTTEVEEEDEGARTKKRRRKKMDGEEEEEEEPEEGDVFEGKDKFARVEGWEMSKHNKKEGRKDKRNKKGPKRRGYMSPKLHKGEEEYEVTKEKRKAVDAATGEKIPKKKKTEKGPEEPEGAKWREEG</sequence>